<feature type="region of interest" description="Disordered" evidence="4">
    <location>
        <begin position="1"/>
        <end position="50"/>
    </location>
</feature>
<proteinExistence type="inferred from homology"/>
<dbReference type="AlphaFoldDB" id="A0AAW1GYB6"/>
<keyword evidence="2" id="KW-0645">Protease</keyword>
<evidence type="ECO:0000256" key="1">
    <source>
        <dbReference type="ARBA" id="ARBA00005234"/>
    </source>
</evidence>
<dbReference type="InterPro" id="IPR003653">
    <property type="entry name" value="Peptidase_C48_C"/>
</dbReference>
<dbReference type="GO" id="GO:0006508">
    <property type="term" value="P:proteolysis"/>
    <property type="evidence" value="ECO:0007669"/>
    <property type="project" value="UniProtKB-KW"/>
</dbReference>
<evidence type="ECO:0000256" key="2">
    <source>
        <dbReference type="ARBA" id="ARBA00022670"/>
    </source>
</evidence>
<accession>A0AAW1GYB6</accession>
<reference evidence="6" key="1">
    <citation type="submission" date="2024-03" db="EMBL/GenBank/DDBJ databases">
        <title>WGS assembly of Saponaria officinalis var. Norfolk2.</title>
        <authorList>
            <person name="Jenkins J."/>
            <person name="Shu S."/>
            <person name="Grimwood J."/>
            <person name="Barry K."/>
            <person name="Goodstein D."/>
            <person name="Schmutz J."/>
            <person name="Leebens-Mack J."/>
            <person name="Osbourn A."/>
        </authorList>
    </citation>
    <scope>NUCLEOTIDE SEQUENCE [LARGE SCALE GENOMIC DNA]</scope>
    <source>
        <strain evidence="6">JIC</strain>
    </source>
</reference>
<feature type="region of interest" description="Disordered" evidence="4">
    <location>
        <begin position="353"/>
        <end position="372"/>
    </location>
</feature>
<comment type="caution">
    <text evidence="6">The sequence shown here is derived from an EMBL/GenBank/DDBJ whole genome shotgun (WGS) entry which is preliminary data.</text>
</comment>
<evidence type="ECO:0000313" key="6">
    <source>
        <dbReference type="EMBL" id="KAK9668149.1"/>
    </source>
</evidence>
<feature type="compositionally biased region" description="Polar residues" evidence="4">
    <location>
        <begin position="7"/>
        <end position="18"/>
    </location>
</feature>
<comment type="similarity">
    <text evidence="1">Belongs to the peptidase C48 family.</text>
</comment>
<gene>
    <name evidence="6" type="ORF">RND81_13G037300</name>
</gene>
<name>A0AAW1GYB6_SAPOF</name>
<evidence type="ECO:0000256" key="4">
    <source>
        <dbReference type="SAM" id="MobiDB-lite"/>
    </source>
</evidence>
<feature type="compositionally biased region" description="Polar residues" evidence="4">
    <location>
        <begin position="925"/>
        <end position="937"/>
    </location>
</feature>
<feature type="domain" description="Ubiquitin-like protease family profile" evidence="5">
    <location>
        <begin position="650"/>
        <end position="846"/>
    </location>
</feature>
<feature type="compositionally biased region" description="Basic residues" evidence="4">
    <location>
        <begin position="33"/>
        <end position="42"/>
    </location>
</feature>
<evidence type="ECO:0000256" key="3">
    <source>
        <dbReference type="ARBA" id="ARBA00022801"/>
    </source>
</evidence>
<dbReference type="Gene3D" id="3.40.395.10">
    <property type="entry name" value="Adenoviral Proteinase, Chain A"/>
    <property type="match status" value="1"/>
</dbReference>
<dbReference type="InterPro" id="IPR038765">
    <property type="entry name" value="Papain-like_cys_pep_sf"/>
</dbReference>
<protein>
    <recommendedName>
        <fullName evidence="5">Ubiquitin-like protease family profile domain-containing protein</fullName>
    </recommendedName>
</protein>
<dbReference type="GO" id="GO:0008234">
    <property type="term" value="F:cysteine-type peptidase activity"/>
    <property type="evidence" value="ECO:0007669"/>
    <property type="project" value="InterPro"/>
</dbReference>
<organism evidence="6 7">
    <name type="scientific">Saponaria officinalis</name>
    <name type="common">Common soapwort</name>
    <name type="synonym">Lychnis saponaria</name>
    <dbReference type="NCBI Taxonomy" id="3572"/>
    <lineage>
        <taxon>Eukaryota</taxon>
        <taxon>Viridiplantae</taxon>
        <taxon>Streptophyta</taxon>
        <taxon>Embryophyta</taxon>
        <taxon>Tracheophyta</taxon>
        <taxon>Spermatophyta</taxon>
        <taxon>Magnoliopsida</taxon>
        <taxon>eudicotyledons</taxon>
        <taxon>Gunneridae</taxon>
        <taxon>Pentapetalae</taxon>
        <taxon>Caryophyllales</taxon>
        <taxon>Caryophyllaceae</taxon>
        <taxon>Caryophylleae</taxon>
        <taxon>Saponaria</taxon>
    </lineage>
</organism>
<sequence>MDKSGKQPRSTMKKSQGNELVIHSQDDVPSTKTTKKVSKKPKLGASLRNQDDDSENAVKFKCRPLHLFNLVSGLTADQRAAVHDIGFGGLLHLKVNRVLKDIVPKLLSSFNERSFMFHTSSCNFLLRKEDVQDCFLIPMGPKELPILGTRSSTAALEESCIALKVRWRKRFGVEGSSNAILIGKLYNELVRLKECGDDFKRMFVLYSMSAFLAPTTNSTVDLKLLSAVEDVSEIRQLDWCSYVFQNLVKACADTKKKPTFIGGCIVFLMIAYFHRFDFQGAAAPTTLPLIQHWDYEQLKTRADAEMESGILGDAVLSKTSYPICMHTESIGMTSDLHDEDSLKLISFISRKQKSGPKIKEKPEKRKSTRVDTRSVVLDEDEIQEPAADDLQELLMALKRETEVFHGRYTYLVSEVKKRISMYAPNESANPAEGPFTPTQSFFADPELHRYVDEVVEITKAMMASNERCPSFDKLSQRSTPLPSDKGTVEGVVGNTSAEKGQRSPYTCELGAEGGVNETDADALVCSVLGDLGRGFVGDNDGDTGCFKEVINEDINDVSYILTYSSLHYPYLLHSKKLLSCTVVVPDDLGCTCDCGGGPDPNMVVVSKFLLSNRDILSPIYKVRKEVIDYCFTDDHTLTESENLANYGAPFLLGRSDILTMLPGEQVYSNVLDCWSILLNWLTSLKRAPVNASRAFFGTSHATPLTQLLKAVKIKDAQVLEEEVYGAWDYWISECSKEIVLNSDLVFIPLLSADGDHYSCVCVNFLQNKIQYLDNRSYDTAIQETIYGQAARHAVTLMGNFMAKKGIGRGSDVKDFEMEVVPFAWKRMYESSNNECAVFVMLHMLYFSGTVFECDLANPQARILYRAEIVATLVMSDINQCRSEVLTKSNEFSKLKEAILPELLRKRQDEARAIEVDEKTPVSKGIQPSRSASKSVLGSTKRGESDGL</sequence>
<dbReference type="PANTHER" id="PTHR34835:SF34">
    <property type="entry name" value="OS08G0555500 PROTEIN"/>
    <property type="match status" value="1"/>
</dbReference>
<dbReference type="EMBL" id="JBDFQZ010000013">
    <property type="protein sequence ID" value="KAK9668149.1"/>
    <property type="molecule type" value="Genomic_DNA"/>
</dbReference>
<feature type="region of interest" description="Disordered" evidence="4">
    <location>
        <begin position="913"/>
        <end position="947"/>
    </location>
</feature>
<dbReference type="PROSITE" id="PS50600">
    <property type="entry name" value="ULP_PROTEASE"/>
    <property type="match status" value="1"/>
</dbReference>
<keyword evidence="3" id="KW-0378">Hydrolase</keyword>
<evidence type="ECO:0000313" key="7">
    <source>
        <dbReference type="Proteomes" id="UP001443914"/>
    </source>
</evidence>
<keyword evidence="7" id="KW-1185">Reference proteome</keyword>
<dbReference type="SUPFAM" id="SSF54001">
    <property type="entry name" value="Cysteine proteinases"/>
    <property type="match status" value="1"/>
</dbReference>
<dbReference type="Proteomes" id="UP001443914">
    <property type="component" value="Unassembled WGS sequence"/>
</dbReference>
<dbReference type="PANTHER" id="PTHR34835">
    <property type="entry name" value="OS07G0283600 PROTEIN-RELATED"/>
    <property type="match status" value="1"/>
</dbReference>
<evidence type="ECO:0000259" key="5">
    <source>
        <dbReference type="PROSITE" id="PS50600"/>
    </source>
</evidence>
<feature type="compositionally biased region" description="Basic and acidic residues" evidence="4">
    <location>
        <begin position="357"/>
        <end position="372"/>
    </location>
</feature>